<evidence type="ECO:0000256" key="3">
    <source>
        <dbReference type="ARBA" id="ARBA00008857"/>
    </source>
</evidence>
<dbReference type="InterPro" id="IPR004107">
    <property type="entry name" value="Integrase_SAM-like_N"/>
</dbReference>
<dbReference type="GO" id="GO:0005737">
    <property type="term" value="C:cytoplasm"/>
    <property type="evidence" value="ECO:0007669"/>
    <property type="project" value="UniProtKB-SubCell"/>
</dbReference>
<dbReference type="Pfam" id="PF00589">
    <property type="entry name" value="Phage_integrase"/>
    <property type="match status" value="1"/>
</dbReference>
<dbReference type="Gene3D" id="1.10.443.10">
    <property type="entry name" value="Intergrase catalytic core"/>
    <property type="match status" value="1"/>
</dbReference>
<dbReference type="GO" id="GO:0006310">
    <property type="term" value="P:DNA recombination"/>
    <property type="evidence" value="ECO:0007669"/>
    <property type="project" value="UniProtKB-KW"/>
</dbReference>
<evidence type="ECO:0000313" key="15">
    <source>
        <dbReference type="Proteomes" id="UP000000719"/>
    </source>
</evidence>
<keyword evidence="15" id="KW-1185">Reference proteome</keyword>
<keyword evidence="10" id="KW-0131">Cell cycle</keyword>
<dbReference type="HOGENOM" id="CLU_027562_9_6_9"/>
<sequence length="310" mass="36124">MANNVEYLNAVKSFKKYLATERGYSPLTVKEYERDLNLFYIYLTNEMGFKNDFSLDKINKYHIAEFLGDTILVHDNAPTTRNRKLYSIRSFFKFLVKYEYIKVNPAATIEASKTEVRAEPIYMKLNDAQKYIETIKKHGGVNLKRDLAIVKLFLYAGLRVSELVGLDLDDIDFKDQSIKFYGKGKKERYVPLHPDVIMSIKNYFPERNEIQPKNEDAIKALFLSRHGKRISVRTIQMMVKKYAKLAGVKNADKITPHKLRHTFASLLYHKTKDLKILQDLLGHADISTTQIYTHTDVKQRKKAIKELPDF</sequence>
<proteinExistence type="inferred from homology"/>
<accession>B8CX42</accession>
<feature type="domain" description="Tyr recombinase" evidence="12">
    <location>
        <begin position="118"/>
        <end position="306"/>
    </location>
</feature>
<dbReference type="InterPro" id="IPR050090">
    <property type="entry name" value="Tyrosine_recombinase_XerCD"/>
</dbReference>
<dbReference type="GO" id="GO:0051301">
    <property type="term" value="P:cell division"/>
    <property type="evidence" value="ECO:0007669"/>
    <property type="project" value="UniProtKB-KW"/>
</dbReference>
<dbReference type="STRING" id="373903.Hore_11080"/>
<protein>
    <submittedName>
        <fullName evidence="14">Phage integrase family protein</fullName>
    </submittedName>
</protein>
<evidence type="ECO:0000256" key="11">
    <source>
        <dbReference type="PROSITE-ProRule" id="PRU01248"/>
    </source>
</evidence>
<dbReference type="PANTHER" id="PTHR30349">
    <property type="entry name" value="PHAGE INTEGRASE-RELATED"/>
    <property type="match status" value="1"/>
</dbReference>
<organism evidence="14 15">
    <name type="scientific">Halothermothrix orenii (strain H 168 / OCM 544 / DSM 9562)</name>
    <dbReference type="NCBI Taxonomy" id="373903"/>
    <lineage>
        <taxon>Bacteria</taxon>
        <taxon>Bacillati</taxon>
        <taxon>Bacillota</taxon>
        <taxon>Clostridia</taxon>
        <taxon>Halanaerobiales</taxon>
        <taxon>Halothermotrichaceae</taxon>
        <taxon>Halothermothrix</taxon>
    </lineage>
</organism>
<evidence type="ECO:0000256" key="10">
    <source>
        <dbReference type="ARBA" id="ARBA00023306"/>
    </source>
</evidence>
<keyword evidence="7" id="KW-0229">DNA integration</keyword>
<evidence type="ECO:0000259" key="13">
    <source>
        <dbReference type="PROSITE" id="PS51900"/>
    </source>
</evidence>
<keyword evidence="6" id="KW-0159">Chromosome partition</keyword>
<evidence type="ECO:0000256" key="1">
    <source>
        <dbReference type="ARBA" id="ARBA00003283"/>
    </source>
</evidence>
<dbReference type="GO" id="GO:0003677">
    <property type="term" value="F:DNA binding"/>
    <property type="evidence" value="ECO:0007669"/>
    <property type="project" value="UniProtKB-UniRule"/>
</dbReference>
<dbReference type="PANTHER" id="PTHR30349:SF77">
    <property type="entry name" value="TYROSINE RECOMBINASE XERC"/>
    <property type="match status" value="1"/>
</dbReference>
<evidence type="ECO:0000259" key="12">
    <source>
        <dbReference type="PROSITE" id="PS51898"/>
    </source>
</evidence>
<dbReference type="eggNOG" id="COG4974">
    <property type="taxonomic scope" value="Bacteria"/>
</dbReference>
<keyword evidence="4" id="KW-0963">Cytoplasm</keyword>
<keyword evidence="5" id="KW-0132">Cell division</keyword>
<dbReference type="GO" id="GO:0007059">
    <property type="term" value="P:chromosome segregation"/>
    <property type="evidence" value="ECO:0007669"/>
    <property type="project" value="UniProtKB-KW"/>
</dbReference>
<dbReference type="Proteomes" id="UP000000719">
    <property type="component" value="Chromosome"/>
</dbReference>
<evidence type="ECO:0000256" key="7">
    <source>
        <dbReference type="ARBA" id="ARBA00022908"/>
    </source>
</evidence>
<dbReference type="PROSITE" id="PS51900">
    <property type="entry name" value="CB"/>
    <property type="match status" value="1"/>
</dbReference>
<evidence type="ECO:0000256" key="2">
    <source>
        <dbReference type="ARBA" id="ARBA00004496"/>
    </source>
</evidence>
<dbReference type="KEGG" id="hor:Hore_11080"/>
<keyword evidence="9" id="KW-0233">DNA recombination</keyword>
<gene>
    <name evidence="14" type="ordered locus">Hore_11080</name>
</gene>
<evidence type="ECO:0000256" key="9">
    <source>
        <dbReference type="ARBA" id="ARBA00023172"/>
    </source>
</evidence>
<evidence type="ECO:0000256" key="4">
    <source>
        <dbReference type="ARBA" id="ARBA00022490"/>
    </source>
</evidence>
<dbReference type="Pfam" id="PF02899">
    <property type="entry name" value="Phage_int_SAM_1"/>
    <property type="match status" value="1"/>
</dbReference>
<comment type="function">
    <text evidence="1">Site-specific tyrosine recombinase, which acts by catalyzing the cutting and rejoining of the recombining DNA molecules.</text>
</comment>
<dbReference type="SUPFAM" id="SSF56349">
    <property type="entry name" value="DNA breaking-rejoining enzymes"/>
    <property type="match status" value="1"/>
</dbReference>
<evidence type="ECO:0000256" key="8">
    <source>
        <dbReference type="ARBA" id="ARBA00023125"/>
    </source>
</evidence>
<comment type="subcellular location">
    <subcellularLocation>
        <location evidence="2">Cytoplasm</location>
    </subcellularLocation>
</comment>
<keyword evidence="8 11" id="KW-0238">DNA-binding</keyword>
<feature type="domain" description="Core-binding (CB)" evidence="13">
    <location>
        <begin position="5"/>
        <end position="96"/>
    </location>
</feature>
<dbReference type="Gene3D" id="1.10.150.130">
    <property type="match status" value="1"/>
</dbReference>
<evidence type="ECO:0000256" key="5">
    <source>
        <dbReference type="ARBA" id="ARBA00022618"/>
    </source>
</evidence>
<dbReference type="PROSITE" id="PS51898">
    <property type="entry name" value="TYR_RECOMBINASE"/>
    <property type="match status" value="1"/>
</dbReference>
<dbReference type="EMBL" id="CP001098">
    <property type="protein sequence ID" value="ACL69861.1"/>
    <property type="molecule type" value="Genomic_DNA"/>
</dbReference>
<dbReference type="OrthoDB" id="9801717at2"/>
<reference evidence="14 15" key="1">
    <citation type="journal article" date="2009" name="PLoS ONE">
        <title>Genome analysis of the anaerobic thermohalophilic bacterium Halothermothrix orenii.</title>
        <authorList>
            <person name="Mavromatis K."/>
            <person name="Ivanova N."/>
            <person name="Anderson I."/>
            <person name="Lykidis A."/>
            <person name="Hooper S.D."/>
            <person name="Sun H."/>
            <person name="Kunin V."/>
            <person name="Lapidus A."/>
            <person name="Hugenholtz P."/>
            <person name="Patel B."/>
            <person name="Kyrpides N.C."/>
        </authorList>
    </citation>
    <scope>NUCLEOTIDE SEQUENCE [LARGE SCALE GENOMIC DNA]</scope>
    <source>
        <strain evidence="15">H 168 / OCM 544 / DSM 9562</strain>
    </source>
</reference>
<comment type="similarity">
    <text evidence="3">Belongs to the 'phage' integrase family.</text>
</comment>
<dbReference type="InterPro" id="IPR011010">
    <property type="entry name" value="DNA_brk_join_enz"/>
</dbReference>
<dbReference type="InterPro" id="IPR044068">
    <property type="entry name" value="CB"/>
</dbReference>
<dbReference type="InterPro" id="IPR002104">
    <property type="entry name" value="Integrase_catalytic"/>
</dbReference>
<evidence type="ECO:0000256" key="6">
    <source>
        <dbReference type="ARBA" id="ARBA00022829"/>
    </source>
</evidence>
<dbReference type="RefSeq" id="WP_012636046.1">
    <property type="nucleotide sequence ID" value="NC_011899.1"/>
</dbReference>
<evidence type="ECO:0000313" key="14">
    <source>
        <dbReference type="EMBL" id="ACL69861.1"/>
    </source>
</evidence>
<dbReference type="InterPro" id="IPR010998">
    <property type="entry name" value="Integrase_recombinase_N"/>
</dbReference>
<dbReference type="GO" id="GO:0015074">
    <property type="term" value="P:DNA integration"/>
    <property type="evidence" value="ECO:0007669"/>
    <property type="project" value="UniProtKB-KW"/>
</dbReference>
<dbReference type="AlphaFoldDB" id="B8CX42"/>
<name>B8CX42_HALOH</name>
<dbReference type="InterPro" id="IPR013762">
    <property type="entry name" value="Integrase-like_cat_sf"/>
</dbReference>